<evidence type="ECO:0000256" key="4">
    <source>
        <dbReference type="ARBA" id="ARBA00022960"/>
    </source>
</evidence>
<evidence type="ECO:0000256" key="6">
    <source>
        <dbReference type="ARBA" id="ARBA00023316"/>
    </source>
</evidence>
<dbReference type="EC" id="3.4.16.4" evidence="12"/>
<evidence type="ECO:0000313" key="13">
    <source>
        <dbReference type="Proteomes" id="UP001320766"/>
    </source>
</evidence>
<feature type="signal peptide" evidence="10">
    <location>
        <begin position="1"/>
        <end position="23"/>
    </location>
</feature>
<proteinExistence type="inferred from homology"/>
<dbReference type="GO" id="GO:0009002">
    <property type="term" value="F:serine-type D-Ala-D-Ala carboxypeptidase activity"/>
    <property type="evidence" value="ECO:0007669"/>
    <property type="project" value="UniProtKB-EC"/>
</dbReference>
<keyword evidence="12" id="KW-0121">Carboxypeptidase</keyword>
<dbReference type="RefSeq" id="WP_253768064.1">
    <property type="nucleotide sequence ID" value="NZ_BAAAVE010000032.1"/>
</dbReference>
<sequence length="400" mass="41934">MWTKLVPATALLAAVTLTGTAHASPTSPVGASPASPLGASPAAPAMPTATGTSPGVPEPVGGERLVRHGMVAPDGVKEPPKTKATSYVIADADTGEVLAAKNPHGRYLPASTLKILTAVTLIPLLDRNRTVRPSSVAVNQEGSAVGLTTKPIYTVDDLFKALLMSSGNDAAMALAEANGGVQKTLHDMNAEARHLQANDTVARTPSGLDEPGQSSSAYDLTLIARAGLANPAFRRYVSTKVAKFPAPKNYYEISNHNKLLWRYQGMIGVKNGWTSKALGSFVGAATRDGHTIIVTIMRHEGYFWEEVAGLLDWGFANRGKVTPVGRLVDPLPAAVPVRERQAAPAPAVSASARPSTSLLGAAAATQDDSSRRTGLLVIGGGLLFGLCWLGFGLWRRRSRL</sequence>
<keyword evidence="9" id="KW-0472">Membrane</keyword>
<dbReference type="InterPro" id="IPR012338">
    <property type="entry name" value="Beta-lactam/transpept-like"/>
</dbReference>
<evidence type="ECO:0000256" key="10">
    <source>
        <dbReference type="SAM" id="SignalP"/>
    </source>
</evidence>
<feature type="region of interest" description="Disordered" evidence="8">
    <location>
        <begin position="21"/>
        <end position="62"/>
    </location>
</feature>
<dbReference type="InterPro" id="IPR018044">
    <property type="entry name" value="Peptidase_S11"/>
</dbReference>
<keyword evidence="6" id="KW-0961">Cell wall biogenesis/degradation</keyword>
<keyword evidence="5" id="KW-0573">Peptidoglycan synthesis</keyword>
<evidence type="ECO:0000256" key="5">
    <source>
        <dbReference type="ARBA" id="ARBA00022984"/>
    </source>
</evidence>
<keyword evidence="9" id="KW-1133">Transmembrane helix</keyword>
<dbReference type="InterPro" id="IPR001967">
    <property type="entry name" value="Peptidase_S11_N"/>
</dbReference>
<dbReference type="PANTHER" id="PTHR21581:SF33">
    <property type="entry name" value="D-ALANYL-D-ALANINE CARBOXYPEPTIDASE DACB"/>
    <property type="match status" value="1"/>
</dbReference>
<evidence type="ECO:0000313" key="12">
    <source>
        <dbReference type="EMBL" id="MCP2346024.1"/>
    </source>
</evidence>
<keyword evidence="3 12" id="KW-0378">Hydrolase</keyword>
<evidence type="ECO:0000259" key="11">
    <source>
        <dbReference type="Pfam" id="PF00768"/>
    </source>
</evidence>
<evidence type="ECO:0000256" key="7">
    <source>
        <dbReference type="RuleBase" id="RU004016"/>
    </source>
</evidence>
<evidence type="ECO:0000256" key="1">
    <source>
        <dbReference type="ARBA" id="ARBA00007164"/>
    </source>
</evidence>
<accession>A0ABT1JZ02</accession>
<reference evidence="12 13" key="1">
    <citation type="submission" date="2022-06" db="EMBL/GenBank/DDBJ databases">
        <title>Sequencing the genomes of 1000 actinobacteria strains.</title>
        <authorList>
            <person name="Klenk H.-P."/>
        </authorList>
    </citation>
    <scope>NUCLEOTIDE SEQUENCE [LARGE SCALE GENOMIC DNA]</scope>
    <source>
        <strain evidence="12 13">DSM 44170</strain>
    </source>
</reference>
<evidence type="ECO:0000256" key="2">
    <source>
        <dbReference type="ARBA" id="ARBA00022729"/>
    </source>
</evidence>
<keyword evidence="2 10" id="KW-0732">Signal</keyword>
<name>A0ABT1JZ02_9ACTN</name>
<dbReference type="PRINTS" id="PR00725">
    <property type="entry name" value="DADACBPTASE1"/>
</dbReference>
<feature type="domain" description="Peptidase S11 D-alanyl-D-alanine carboxypeptidase A N-terminal" evidence="11">
    <location>
        <begin position="78"/>
        <end position="298"/>
    </location>
</feature>
<evidence type="ECO:0000256" key="9">
    <source>
        <dbReference type="SAM" id="Phobius"/>
    </source>
</evidence>
<dbReference type="SUPFAM" id="SSF56601">
    <property type="entry name" value="beta-lactamase/transpeptidase-like"/>
    <property type="match status" value="1"/>
</dbReference>
<organism evidence="12 13">
    <name type="scientific">Nonomuraea roseoviolacea subsp. carminata</name>
    <dbReference type="NCBI Taxonomy" id="160689"/>
    <lineage>
        <taxon>Bacteria</taxon>
        <taxon>Bacillati</taxon>
        <taxon>Actinomycetota</taxon>
        <taxon>Actinomycetes</taxon>
        <taxon>Streptosporangiales</taxon>
        <taxon>Streptosporangiaceae</taxon>
        <taxon>Nonomuraea</taxon>
    </lineage>
</organism>
<keyword evidence="12" id="KW-0645">Protease</keyword>
<feature type="chain" id="PRO_5047489994" evidence="10">
    <location>
        <begin position="24"/>
        <end position="400"/>
    </location>
</feature>
<comment type="caution">
    <text evidence="12">The sequence shown here is derived from an EMBL/GenBank/DDBJ whole genome shotgun (WGS) entry which is preliminary data.</text>
</comment>
<comment type="similarity">
    <text evidence="1 7">Belongs to the peptidase S11 family.</text>
</comment>
<dbReference type="Pfam" id="PF00768">
    <property type="entry name" value="Peptidase_S11"/>
    <property type="match status" value="1"/>
</dbReference>
<dbReference type="Proteomes" id="UP001320766">
    <property type="component" value="Unassembled WGS sequence"/>
</dbReference>
<keyword evidence="4" id="KW-0133">Cell shape</keyword>
<gene>
    <name evidence="12" type="ORF">HD595_002146</name>
</gene>
<keyword evidence="13" id="KW-1185">Reference proteome</keyword>
<evidence type="ECO:0000256" key="3">
    <source>
        <dbReference type="ARBA" id="ARBA00022801"/>
    </source>
</evidence>
<dbReference type="PANTHER" id="PTHR21581">
    <property type="entry name" value="D-ALANYL-D-ALANINE CARBOXYPEPTIDASE"/>
    <property type="match status" value="1"/>
</dbReference>
<dbReference type="EMBL" id="JAMZEC010000001">
    <property type="protein sequence ID" value="MCP2346024.1"/>
    <property type="molecule type" value="Genomic_DNA"/>
</dbReference>
<protein>
    <submittedName>
        <fullName evidence="12">D-alanyl-D-alanine carboxypeptidase (Penicillin-binding protein 5/6)</fullName>
        <ecNumber evidence="12">3.4.16.4</ecNumber>
    </submittedName>
</protein>
<evidence type="ECO:0000256" key="8">
    <source>
        <dbReference type="SAM" id="MobiDB-lite"/>
    </source>
</evidence>
<keyword evidence="9" id="KW-0812">Transmembrane</keyword>
<dbReference type="Gene3D" id="3.40.710.10">
    <property type="entry name" value="DD-peptidase/beta-lactamase superfamily"/>
    <property type="match status" value="1"/>
</dbReference>
<feature type="transmembrane region" description="Helical" evidence="9">
    <location>
        <begin position="374"/>
        <end position="394"/>
    </location>
</feature>
<feature type="compositionally biased region" description="Low complexity" evidence="8">
    <location>
        <begin position="21"/>
        <end position="55"/>
    </location>
</feature>